<dbReference type="EMBL" id="JADWYS010000001">
    <property type="protein sequence ID" value="MBG9387628.1"/>
    <property type="molecule type" value="Genomic_DNA"/>
</dbReference>
<dbReference type="AlphaFoldDB" id="A0A931H309"/>
<name>A0A931H309_9BURK</name>
<organism evidence="1 2">
    <name type="scientific">Caenimonas aquaedulcis</name>
    <dbReference type="NCBI Taxonomy" id="2793270"/>
    <lineage>
        <taxon>Bacteria</taxon>
        <taxon>Pseudomonadati</taxon>
        <taxon>Pseudomonadota</taxon>
        <taxon>Betaproteobacteria</taxon>
        <taxon>Burkholderiales</taxon>
        <taxon>Comamonadaceae</taxon>
        <taxon>Caenimonas</taxon>
    </lineage>
</organism>
<dbReference type="Proteomes" id="UP000651050">
    <property type="component" value="Unassembled WGS sequence"/>
</dbReference>
<accession>A0A931H309</accession>
<protein>
    <submittedName>
        <fullName evidence="1">Uncharacterized protein</fullName>
    </submittedName>
</protein>
<keyword evidence="2" id="KW-1185">Reference proteome</keyword>
<evidence type="ECO:0000313" key="2">
    <source>
        <dbReference type="Proteomes" id="UP000651050"/>
    </source>
</evidence>
<reference evidence="1" key="1">
    <citation type="submission" date="2020-11" db="EMBL/GenBank/DDBJ databases">
        <title>Bacterial whole genome sequence for Caenimonas sp. DR4.4.</title>
        <authorList>
            <person name="Le V."/>
            <person name="Ko S.-R."/>
            <person name="Ahn C.-Y."/>
            <person name="Oh H.-M."/>
        </authorList>
    </citation>
    <scope>NUCLEOTIDE SEQUENCE</scope>
    <source>
        <strain evidence="1">DR4.4</strain>
    </source>
</reference>
<sequence>MEKTDPAVRQGRHRPEGIVGWGVDLADKDRPAVPKERTPPRLAHVPHLEEQHSSVRVLHSNERPGLTPVYGTTVPPSGLSGGMRELAFRYSENDIRHWLILLAADRVNVGEGLLADLAHGHIPNIFAEMGAASEWKYNRAGFVKKAVIASALVGTAVYLMRRKRGLRG</sequence>
<evidence type="ECO:0000313" key="1">
    <source>
        <dbReference type="EMBL" id="MBG9387628.1"/>
    </source>
</evidence>
<comment type="caution">
    <text evidence="1">The sequence shown here is derived from an EMBL/GenBank/DDBJ whole genome shotgun (WGS) entry which is preliminary data.</text>
</comment>
<gene>
    <name evidence="1" type="ORF">I5803_06335</name>
</gene>
<proteinExistence type="predicted"/>